<dbReference type="STRING" id="5364.A0A5C3N0M3"/>
<evidence type="ECO:0008006" key="6">
    <source>
        <dbReference type="Google" id="ProtNLM"/>
    </source>
</evidence>
<keyword evidence="5" id="KW-1185">Reference proteome</keyword>
<dbReference type="GO" id="GO:0043386">
    <property type="term" value="P:mycotoxin biosynthetic process"/>
    <property type="evidence" value="ECO:0007669"/>
    <property type="project" value="InterPro"/>
</dbReference>
<proteinExistence type="inferred from homology"/>
<dbReference type="EMBL" id="ML213524">
    <property type="protein sequence ID" value="TFK47281.1"/>
    <property type="molecule type" value="Genomic_DNA"/>
</dbReference>
<comment type="similarity">
    <text evidence="3">Belongs to the ustYa family.</text>
</comment>
<evidence type="ECO:0000313" key="5">
    <source>
        <dbReference type="Proteomes" id="UP000305948"/>
    </source>
</evidence>
<organism evidence="4 5">
    <name type="scientific">Heliocybe sulcata</name>
    <dbReference type="NCBI Taxonomy" id="5364"/>
    <lineage>
        <taxon>Eukaryota</taxon>
        <taxon>Fungi</taxon>
        <taxon>Dikarya</taxon>
        <taxon>Basidiomycota</taxon>
        <taxon>Agaricomycotina</taxon>
        <taxon>Agaricomycetes</taxon>
        <taxon>Gloeophyllales</taxon>
        <taxon>Gloeophyllaceae</taxon>
        <taxon>Heliocybe</taxon>
    </lineage>
</organism>
<name>A0A5C3N0M3_9AGAM</name>
<comment type="pathway">
    <text evidence="1">Mycotoxin biosynthesis.</text>
</comment>
<dbReference type="PANTHER" id="PTHR33365">
    <property type="entry name" value="YALI0B05434P"/>
    <property type="match status" value="1"/>
</dbReference>
<dbReference type="InterPro" id="IPR021765">
    <property type="entry name" value="UstYa-like"/>
</dbReference>
<gene>
    <name evidence="4" type="ORF">OE88DRAFT_1665975</name>
</gene>
<accession>A0A5C3N0M3</accession>
<evidence type="ECO:0000313" key="4">
    <source>
        <dbReference type="EMBL" id="TFK47281.1"/>
    </source>
</evidence>
<evidence type="ECO:0000256" key="3">
    <source>
        <dbReference type="ARBA" id="ARBA00035112"/>
    </source>
</evidence>
<dbReference type="PANTHER" id="PTHR33365:SF11">
    <property type="entry name" value="TAT PATHWAY SIGNAL SEQUENCE"/>
    <property type="match status" value="1"/>
</dbReference>
<sequence>MCCRDVPSDHLSNPDCDCDPYTEVADFASRLNSLPPERSLLEMRLSIAALVALNLAVACFHTVRIVKVRSERHVYSYIGADWPNHFDIAVGPAEMTYEETARYPILGPGADAMWTSLIPETNRGYVRLGSDRRVFVVAMFHQLHCLDEIRRSLVDLERASPSAHFHHCMNYLRQHFLCKADTTLEPYDSTQAGMWGQGSIAGFTRECRDWSAVHEAVERNYVEWLDFFSANQSVLCLWDSPFCSA</sequence>
<dbReference type="OrthoDB" id="3687641at2759"/>
<evidence type="ECO:0000256" key="1">
    <source>
        <dbReference type="ARBA" id="ARBA00004685"/>
    </source>
</evidence>
<reference evidence="4 5" key="1">
    <citation type="journal article" date="2019" name="Nat. Ecol. Evol.">
        <title>Megaphylogeny resolves global patterns of mushroom evolution.</title>
        <authorList>
            <person name="Varga T."/>
            <person name="Krizsan K."/>
            <person name="Foldi C."/>
            <person name="Dima B."/>
            <person name="Sanchez-Garcia M."/>
            <person name="Sanchez-Ramirez S."/>
            <person name="Szollosi G.J."/>
            <person name="Szarkandi J.G."/>
            <person name="Papp V."/>
            <person name="Albert L."/>
            <person name="Andreopoulos W."/>
            <person name="Angelini C."/>
            <person name="Antonin V."/>
            <person name="Barry K.W."/>
            <person name="Bougher N.L."/>
            <person name="Buchanan P."/>
            <person name="Buyck B."/>
            <person name="Bense V."/>
            <person name="Catcheside P."/>
            <person name="Chovatia M."/>
            <person name="Cooper J."/>
            <person name="Damon W."/>
            <person name="Desjardin D."/>
            <person name="Finy P."/>
            <person name="Geml J."/>
            <person name="Haridas S."/>
            <person name="Hughes K."/>
            <person name="Justo A."/>
            <person name="Karasinski D."/>
            <person name="Kautmanova I."/>
            <person name="Kiss B."/>
            <person name="Kocsube S."/>
            <person name="Kotiranta H."/>
            <person name="LaButti K.M."/>
            <person name="Lechner B.E."/>
            <person name="Liimatainen K."/>
            <person name="Lipzen A."/>
            <person name="Lukacs Z."/>
            <person name="Mihaltcheva S."/>
            <person name="Morgado L.N."/>
            <person name="Niskanen T."/>
            <person name="Noordeloos M.E."/>
            <person name="Ohm R.A."/>
            <person name="Ortiz-Santana B."/>
            <person name="Ovrebo C."/>
            <person name="Racz N."/>
            <person name="Riley R."/>
            <person name="Savchenko A."/>
            <person name="Shiryaev A."/>
            <person name="Soop K."/>
            <person name="Spirin V."/>
            <person name="Szebenyi C."/>
            <person name="Tomsovsky M."/>
            <person name="Tulloss R.E."/>
            <person name="Uehling J."/>
            <person name="Grigoriev I.V."/>
            <person name="Vagvolgyi C."/>
            <person name="Papp T."/>
            <person name="Martin F.M."/>
            <person name="Miettinen O."/>
            <person name="Hibbett D.S."/>
            <person name="Nagy L.G."/>
        </authorList>
    </citation>
    <scope>NUCLEOTIDE SEQUENCE [LARGE SCALE GENOMIC DNA]</scope>
    <source>
        <strain evidence="4 5">OMC1185</strain>
    </source>
</reference>
<dbReference type="Pfam" id="PF11807">
    <property type="entry name" value="UstYa"/>
    <property type="match status" value="1"/>
</dbReference>
<dbReference type="GO" id="GO:0016491">
    <property type="term" value="F:oxidoreductase activity"/>
    <property type="evidence" value="ECO:0007669"/>
    <property type="project" value="UniProtKB-KW"/>
</dbReference>
<protein>
    <recommendedName>
        <fullName evidence="6">Oxidase ustYa</fullName>
    </recommendedName>
</protein>
<evidence type="ECO:0000256" key="2">
    <source>
        <dbReference type="ARBA" id="ARBA00023002"/>
    </source>
</evidence>
<dbReference type="Proteomes" id="UP000305948">
    <property type="component" value="Unassembled WGS sequence"/>
</dbReference>
<dbReference type="AlphaFoldDB" id="A0A5C3N0M3"/>
<keyword evidence="2" id="KW-0560">Oxidoreductase</keyword>